<evidence type="ECO:0000256" key="1">
    <source>
        <dbReference type="SAM" id="Coils"/>
    </source>
</evidence>
<feature type="coiled-coil region" evidence="1">
    <location>
        <begin position="262"/>
        <end position="289"/>
    </location>
</feature>
<name>A0A077EI53_9FLAO</name>
<dbReference type="Proteomes" id="UP000028933">
    <property type="component" value="Chromosome"/>
</dbReference>
<dbReference type="EMBL" id="CP007547">
    <property type="protein sequence ID" value="AIL45235.1"/>
    <property type="molecule type" value="Genomic_DNA"/>
</dbReference>
<reference evidence="3" key="2">
    <citation type="journal article" date="2015" name="Genome Biol. Evol.">
        <title>Complete Genome Sequence and Transcriptomic Analysis of the Novel Pathogen Elizabethkingia anophelis in Response to Oxidative Stress.</title>
        <authorList>
            <person name="Li Y."/>
            <person name="Liu Y."/>
            <person name="Chew S.C."/>
            <person name="Tay M."/>
            <person name="Salido M.M."/>
            <person name="Teo J."/>
            <person name="Lauro F.M."/>
            <person name="Givskov M."/>
            <person name="Yang L."/>
        </authorList>
    </citation>
    <scope>NUCLEOTIDE SEQUENCE</scope>
    <source>
        <strain evidence="3">NUHP1</strain>
    </source>
</reference>
<feature type="domain" description="Lantibiotic dehydratase N-terminal" evidence="2">
    <location>
        <begin position="44"/>
        <end position="696"/>
    </location>
</feature>
<organism evidence="3 4">
    <name type="scientific">Elizabethkingia anophelis NUHP1</name>
    <dbReference type="NCBI Taxonomy" id="1338011"/>
    <lineage>
        <taxon>Bacteria</taxon>
        <taxon>Pseudomonadati</taxon>
        <taxon>Bacteroidota</taxon>
        <taxon>Flavobacteriia</taxon>
        <taxon>Flavobacteriales</taxon>
        <taxon>Weeksellaceae</taxon>
        <taxon>Elizabethkingia</taxon>
    </lineage>
</organism>
<dbReference type="eggNOG" id="ENOG502Z81U">
    <property type="taxonomic scope" value="Bacteria"/>
</dbReference>
<dbReference type="Pfam" id="PF04738">
    <property type="entry name" value="Lant_dehydr_N"/>
    <property type="match status" value="1"/>
</dbReference>
<reference evidence="3" key="1">
    <citation type="journal article" date="2013" name="Lancet">
        <title>First case of E anophelis outbreak in an intensive-care unit.</title>
        <authorList>
            <person name="Teo J."/>
            <person name="Tan S.Y."/>
            <person name="Tay M."/>
            <person name="Ding Y."/>
            <person name="Kjelleberg S."/>
            <person name="Givskov M."/>
            <person name="Lin R.T."/>
            <person name="Yang L."/>
        </authorList>
    </citation>
    <scope>NUCLEOTIDE SEQUENCE [LARGE SCALE GENOMIC DNA]</scope>
    <source>
        <strain evidence="3">NUHP1</strain>
    </source>
</reference>
<dbReference type="InterPro" id="IPR006827">
    <property type="entry name" value="Lant_deHydtase_N"/>
</dbReference>
<dbReference type="RefSeq" id="WP_024564988.1">
    <property type="nucleotide sequence ID" value="NZ_CP007547.1"/>
</dbReference>
<dbReference type="STRING" id="1338011.BD94_1460"/>
<keyword evidence="1" id="KW-0175">Coiled coil</keyword>
<evidence type="ECO:0000313" key="3">
    <source>
        <dbReference type="EMBL" id="AIL45235.1"/>
    </source>
</evidence>
<accession>A0A077EI53</accession>
<evidence type="ECO:0000259" key="2">
    <source>
        <dbReference type="Pfam" id="PF04738"/>
    </source>
</evidence>
<protein>
    <submittedName>
        <fullName evidence="3">Lanthionine biosynthesis protein LanB</fullName>
    </submittedName>
</protein>
<dbReference type="HOGENOM" id="CLU_010573_1_0_10"/>
<evidence type="ECO:0000313" key="4">
    <source>
        <dbReference type="Proteomes" id="UP000028933"/>
    </source>
</evidence>
<gene>
    <name evidence="3" type="ORF">BD94_1460</name>
</gene>
<sequence length="734" mass="87433">MPRFPYQFFDEFVVRTPVFSYKTFIEQVGKRNITESELKKIYSDAFFQEAVYLASPYLYKEFRKWLLSEKKTSEKEEDRLKNTLLKYYSRISSRCTPFGLFSGVSLGRFSKEVLTSTNFSDNKKIRDTKLDMHFLVSLSQYLITIPEIRDTLLFYPNTSLYSIGNRIRYIEYEYINERREYITSAALLSEELQKILTFSKQGKTIQQITDILVTKDLTDEEVSEFVKELIDNQILVSELEPHVSGGDFLPTLISLFKKRGIRTKERNTLIKVQKKLKELDEKILNLISDYYEIESLINSFQIKYEPQYLFQTDLYYQGKIELPTYWKKELKKVISFLNKITLNYKETYFKKFKKVFSERFGTEELPLLYVLDTEIGIGYRQDIISTGVHPYLEDLKLTTPKEEQGLQIKLSPIHVLLNRKLQETLLKNTTIIQLIDEDFKEYKESWEDLPDTISIMAEIISENKEEKLFLQRGGGCSAANLLARFNSEKSEVQSIAKEITRKEEELNPDCILAEVLHLPQARIGNIIRRPSLRHYEIPFLAKSLLPKKRQISVDDLYISLKDDRIILRSKRLNKEVKPYLTNAHNYSDKALPVYHFLCDLHSQDIRTELKFDWGDLEYLYTFFPRIEYKKIILSKARWKITEEEIKQLFIICDDKEQLLWKSNDWRRKRRIPLWIQWVRSDHALTLNLQNYDMIRMLIEIVRKERSIFIEEFLYNENNDFVHQFIFPLHKVTKK</sequence>
<dbReference type="AlphaFoldDB" id="A0A077EI53"/>
<dbReference type="KEGG" id="eao:BD94_1460"/>
<proteinExistence type="predicted"/>